<dbReference type="EMBL" id="CAMXCT020001959">
    <property type="protein sequence ID" value="CAL1147875.1"/>
    <property type="molecule type" value="Genomic_DNA"/>
</dbReference>
<dbReference type="InterPro" id="IPR007125">
    <property type="entry name" value="H2A/H2B/H3"/>
</dbReference>
<feature type="region of interest" description="Disordered" evidence="5">
    <location>
        <begin position="41"/>
        <end position="62"/>
    </location>
</feature>
<accession>A0A9P1CMW1</accession>
<evidence type="ECO:0000256" key="4">
    <source>
        <dbReference type="ARBA" id="ARBA00023242"/>
    </source>
</evidence>
<evidence type="ECO:0000313" key="9">
    <source>
        <dbReference type="EMBL" id="CAL4781812.1"/>
    </source>
</evidence>
<dbReference type="Pfam" id="PF00125">
    <property type="entry name" value="Histone"/>
    <property type="match status" value="1"/>
</dbReference>
<evidence type="ECO:0000256" key="3">
    <source>
        <dbReference type="ARBA" id="ARBA00023125"/>
    </source>
</evidence>
<keyword evidence="10" id="KW-1185">Reference proteome</keyword>
<keyword evidence="4" id="KW-0539">Nucleus</keyword>
<feature type="domain" description="Core Histone H2A/H2B/H3" evidence="6">
    <location>
        <begin position="121"/>
        <end position="173"/>
    </location>
</feature>
<evidence type="ECO:0000256" key="5">
    <source>
        <dbReference type="SAM" id="MobiDB-lite"/>
    </source>
</evidence>
<evidence type="ECO:0000313" key="8">
    <source>
        <dbReference type="EMBL" id="CAL1147875.1"/>
    </source>
</evidence>
<dbReference type="SUPFAM" id="SSF47113">
    <property type="entry name" value="Histone-fold"/>
    <property type="match status" value="1"/>
</dbReference>
<dbReference type="EMBL" id="CAMXCT030001959">
    <property type="protein sequence ID" value="CAL4781812.1"/>
    <property type="molecule type" value="Genomic_DNA"/>
</dbReference>
<dbReference type="EMBL" id="CAMXCT010001959">
    <property type="protein sequence ID" value="CAI3994500.1"/>
    <property type="molecule type" value="Genomic_DNA"/>
</dbReference>
<comment type="caution">
    <text evidence="7">The sequence shown here is derived from an EMBL/GenBank/DDBJ whole genome shotgun (WGS) entry which is preliminary data.</text>
</comment>
<proteinExistence type="inferred from homology"/>
<dbReference type="GO" id="GO:0005634">
    <property type="term" value="C:nucleus"/>
    <property type="evidence" value="ECO:0007669"/>
    <property type="project" value="UniProtKB-SubCell"/>
</dbReference>
<comment type="subcellular location">
    <subcellularLocation>
        <location evidence="1">Nucleus</location>
    </subcellularLocation>
</comment>
<reference evidence="7" key="1">
    <citation type="submission" date="2022-10" db="EMBL/GenBank/DDBJ databases">
        <authorList>
            <person name="Chen Y."/>
            <person name="Dougan E. K."/>
            <person name="Chan C."/>
            <person name="Rhodes N."/>
            <person name="Thang M."/>
        </authorList>
    </citation>
    <scope>NUCLEOTIDE SEQUENCE</scope>
</reference>
<name>A0A9P1CMW1_9DINO</name>
<dbReference type="Gene3D" id="1.10.20.10">
    <property type="entry name" value="Histone, subunit A"/>
    <property type="match status" value="1"/>
</dbReference>
<dbReference type="GO" id="GO:0030527">
    <property type="term" value="F:structural constituent of chromatin"/>
    <property type="evidence" value="ECO:0007669"/>
    <property type="project" value="InterPro"/>
</dbReference>
<evidence type="ECO:0000313" key="10">
    <source>
        <dbReference type="Proteomes" id="UP001152797"/>
    </source>
</evidence>
<dbReference type="InterPro" id="IPR000164">
    <property type="entry name" value="Histone_H3/CENP-A"/>
</dbReference>
<organism evidence="7">
    <name type="scientific">Cladocopium goreaui</name>
    <dbReference type="NCBI Taxonomy" id="2562237"/>
    <lineage>
        <taxon>Eukaryota</taxon>
        <taxon>Sar</taxon>
        <taxon>Alveolata</taxon>
        <taxon>Dinophyceae</taxon>
        <taxon>Suessiales</taxon>
        <taxon>Symbiodiniaceae</taxon>
        <taxon>Cladocopium</taxon>
    </lineage>
</organism>
<dbReference type="GO" id="GO:0000786">
    <property type="term" value="C:nucleosome"/>
    <property type="evidence" value="ECO:0007669"/>
    <property type="project" value="InterPro"/>
</dbReference>
<evidence type="ECO:0000259" key="6">
    <source>
        <dbReference type="Pfam" id="PF00125"/>
    </source>
</evidence>
<keyword evidence="3" id="KW-0238">DNA-binding</keyword>
<dbReference type="SMART" id="SM00428">
    <property type="entry name" value="H3"/>
    <property type="match status" value="1"/>
</dbReference>
<gene>
    <name evidence="7" type="ORF">C1SCF055_LOCUS21145</name>
</gene>
<comment type="similarity">
    <text evidence="2">Belongs to the histone H3 family.</text>
</comment>
<dbReference type="AlphaFoldDB" id="A0A9P1CMW1"/>
<evidence type="ECO:0000313" key="7">
    <source>
        <dbReference type="EMBL" id="CAI3994500.1"/>
    </source>
</evidence>
<reference evidence="8" key="2">
    <citation type="submission" date="2024-04" db="EMBL/GenBank/DDBJ databases">
        <authorList>
            <person name="Chen Y."/>
            <person name="Shah S."/>
            <person name="Dougan E. K."/>
            <person name="Thang M."/>
            <person name="Chan C."/>
        </authorList>
    </citation>
    <scope>NUCLEOTIDE SEQUENCE [LARGE SCALE GENOMIC DNA]</scope>
</reference>
<evidence type="ECO:0000256" key="2">
    <source>
        <dbReference type="ARBA" id="ARBA00010343"/>
    </source>
</evidence>
<dbReference type="GO" id="GO:0003677">
    <property type="term" value="F:DNA binding"/>
    <property type="evidence" value="ECO:0007669"/>
    <property type="project" value="UniProtKB-KW"/>
</dbReference>
<dbReference type="GO" id="GO:0046982">
    <property type="term" value="F:protein heterodimerization activity"/>
    <property type="evidence" value="ECO:0007669"/>
    <property type="project" value="InterPro"/>
</dbReference>
<evidence type="ECO:0000256" key="1">
    <source>
        <dbReference type="ARBA" id="ARBA00004123"/>
    </source>
</evidence>
<dbReference type="Proteomes" id="UP001152797">
    <property type="component" value="Unassembled WGS sequence"/>
</dbReference>
<dbReference type="InterPro" id="IPR009072">
    <property type="entry name" value="Histone-fold"/>
</dbReference>
<dbReference type="OrthoDB" id="420022at2759"/>
<sequence length="201" mass="21935">MAQGLNSLLFPPHLLPSNLAGLPRVAIGIGQFLKPLPEQAKDPFEAGEAPPARPPGRPRLGQERRAYNMAGRFGGQDGRRAEEQIRLLQTDFSTPCLPRAHFVSMVKETLEQLSPPTDDKGGKLEFRISPGALKVLQSAVEAKGVQFMVKCYLLASHAKRTTVTEKDAATLRKLEDCKPESAIVCTDAPSRGLKRKAVDIE</sequence>
<protein>
    <submittedName>
        <fullName evidence="9">Histone H3-like centromeric protein cpar-1</fullName>
    </submittedName>
</protein>